<reference evidence="2" key="1">
    <citation type="submission" date="2020-05" db="EMBL/GenBank/DDBJ databases">
        <title>Mycena genomes resolve the evolution of fungal bioluminescence.</title>
        <authorList>
            <person name="Tsai I.J."/>
        </authorList>
    </citation>
    <scope>NUCLEOTIDE SEQUENCE</scope>
    <source>
        <strain evidence="2">160909Yilan</strain>
    </source>
</reference>
<dbReference type="AlphaFoldDB" id="A0A8H7DC93"/>
<proteinExistence type="predicted"/>
<comment type="caution">
    <text evidence="2">The sequence shown here is derived from an EMBL/GenBank/DDBJ whole genome shotgun (WGS) entry which is preliminary data.</text>
</comment>
<dbReference type="Proteomes" id="UP000623467">
    <property type="component" value="Unassembled WGS sequence"/>
</dbReference>
<accession>A0A8H7DC93</accession>
<keyword evidence="3" id="KW-1185">Reference proteome</keyword>
<gene>
    <name evidence="2" type="ORF">MSAN_00820400</name>
</gene>
<organism evidence="2 3">
    <name type="scientific">Mycena sanguinolenta</name>
    <dbReference type="NCBI Taxonomy" id="230812"/>
    <lineage>
        <taxon>Eukaryota</taxon>
        <taxon>Fungi</taxon>
        <taxon>Dikarya</taxon>
        <taxon>Basidiomycota</taxon>
        <taxon>Agaricomycotina</taxon>
        <taxon>Agaricomycetes</taxon>
        <taxon>Agaricomycetidae</taxon>
        <taxon>Agaricales</taxon>
        <taxon>Marasmiineae</taxon>
        <taxon>Mycenaceae</taxon>
        <taxon>Mycena</taxon>
    </lineage>
</organism>
<dbReference type="EMBL" id="JACAZH010000005">
    <property type="protein sequence ID" value="KAF7367572.1"/>
    <property type="molecule type" value="Genomic_DNA"/>
</dbReference>
<name>A0A8H7DC93_9AGAR</name>
<keyword evidence="1" id="KW-0175">Coiled coil</keyword>
<feature type="coiled-coil region" evidence="1">
    <location>
        <begin position="12"/>
        <end position="39"/>
    </location>
</feature>
<sequence>MLASLATDRARLANLDTDILVLERSLSALRSQRDRVQERLDSYIYPVLTLPNEIIAEIFVHYIPIYPLCPPAQGFDSPTLLTQICRKWRDIALATPALWRAIFLPDPNIPPTEQGALSDAWLSRSRVYPISLQLNTSFVNLEGKLRAEIPTAIVPYRARLEYLVLNQWAMSYVEWIMTEFEDTGDLEELSVRASE</sequence>
<dbReference type="Gene3D" id="1.20.1280.50">
    <property type="match status" value="1"/>
</dbReference>
<evidence type="ECO:0000313" key="2">
    <source>
        <dbReference type="EMBL" id="KAF7367572.1"/>
    </source>
</evidence>
<protein>
    <submittedName>
        <fullName evidence="2">F-box domain-containing protein</fullName>
    </submittedName>
</protein>
<evidence type="ECO:0000256" key="1">
    <source>
        <dbReference type="SAM" id="Coils"/>
    </source>
</evidence>
<dbReference type="OrthoDB" id="3357519at2759"/>
<evidence type="ECO:0000313" key="3">
    <source>
        <dbReference type="Proteomes" id="UP000623467"/>
    </source>
</evidence>